<name>A0A835P7S7_VANPL</name>
<evidence type="ECO:0000313" key="3">
    <source>
        <dbReference type="EMBL" id="KAG0447224.1"/>
    </source>
</evidence>
<feature type="compositionally biased region" description="Polar residues" evidence="1">
    <location>
        <begin position="12"/>
        <end position="23"/>
    </location>
</feature>
<feature type="compositionally biased region" description="Gly residues" evidence="1">
    <location>
        <begin position="1"/>
        <end position="11"/>
    </location>
</feature>
<gene>
    <name evidence="3" type="ORF">HPP92_028409</name>
</gene>
<accession>A0A835P7S7</accession>
<dbReference type="OrthoDB" id="510712at2759"/>
<comment type="caution">
    <text evidence="3">The sequence shown here is derived from an EMBL/GenBank/DDBJ whole genome shotgun (WGS) entry which is preliminary data.</text>
</comment>
<feature type="domain" description="DUF8204" evidence="2">
    <location>
        <begin position="53"/>
        <end position="93"/>
    </location>
</feature>
<dbReference type="Pfam" id="PF26631">
    <property type="entry name" value="DUF8204"/>
    <property type="match status" value="1"/>
</dbReference>
<sequence length="109" mass="11855">MEEPSGGGGGDQSKTPGVSSSYRESLARVASTTRQPSNPTLATLYVSASAGLFPQVPNYIVGESEMEATNDGLNLLDFKYACVGYFYTWIKNEDKGRRERISRIAIRVA</sequence>
<evidence type="ECO:0000313" key="4">
    <source>
        <dbReference type="Proteomes" id="UP000639772"/>
    </source>
</evidence>
<evidence type="ECO:0000256" key="1">
    <source>
        <dbReference type="SAM" id="MobiDB-lite"/>
    </source>
</evidence>
<protein>
    <recommendedName>
        <fullName evidence="2">DUF8204 domain-containing protein</fullName>
    </recommendedName>
</protein>
<organism evidence="3 4">
    <name type="scientific">Vanilla planifolia</name>
    <name type="common">Vanilla</name>
    <dbReference type="NCBI Taxonomy" id="51239"/>
    <lineage>
        <taxon>Eukaryota</taxon>
        <taxon>Viridiplantae</taxon>
        <taxon>Streptophyta</taxon>
        <taxon>Embryophyta</taxon>
        <taxon>Tracheophyta</taxon>
        <taxon>Spermatophyta</taxon>
        <taxon>Magnoliopsida</taxon>
        <taxon>Liliopsida</taxon>
        <taxon>Asparagales</taxon>
        <taxon>Orchidaceae</taxon>
        <taxon>Vanilloideae</taxon>
        <taxon>Vanilleae</taxon>
        <taxon>Vanilla</taxon>
    </lineage>
</organism>
<dbReference type="AlphaFoldDB" id="A0A835P7S7"/>
<proteinExistence type="predicted"/>
<dbReference type="Proteomes" id="UP000639772">
    <property type="component" value="Unassembled WGS sequence"/>
</dbReference>
<dbReference type="InterPro" id="IPR058517">
    <property type="entry name" value="DUF8204"/>
</dbReference>
<feature type="region of interest" description="Disordered" evidence="1">
    <location>
        <begin position="1"/>
        <end position="35"/>
    </location>
</feature>
<evidence type="ECO:0000259" key="2">
    <source>
        <dbReference type="Pfam" id="PF26631"/>
    </source>
</evidence>
<dbReference type="EMBL" id="JADCNM010000481">
    <property type="protein sequence ID" value="KAG0447224.1"/>
    <property type="molecule type" value="Genomic_DNA"/>
</dbReference>
<reference evidence="3 4" key="1">
    <citation type="journal article" date="2020" name="Nat. Food">
        <title>A phased Vanilla planifolia genome enables genetic improvement of flavour and production.</title>
        <authorList>
            <person name="Hasing T."/>
            <person name="Tang H."/>
            <person name="Brym M."/>
            <person name="Khazi F."/>
            <person name="Huang T."/>
            <person name="Chambers A.H."/>
        </authorList>
    </citation>
    <scope>NUCLEOTIDE SEQUENCE [LARGE SCALE GENOMIC DNA]</scope>
    <source>
        <tissue evidence="3">Leaf</tissue>
    </source>
</reference>